<protein>
    <submittedName>
        <fullName evidence="2">Uncharacterized protein</fullName>
    </submittedName>
</protein>
<dbReference type="EMBL" id="BPLR01011267">
    <property type="protein sequence ID" value="GIY45393.1"/>
    <property type="molecule type" value="Genomic_DNA"/>
</dbReference>
<comment type="caution">
    <text evidence="2">The sequence shown here is derived from an EMBL/GenBank/DDBJ whole genome shotgun (WGS) entry which is preliminary data.</text>
</comment>
<organism evidence="2 3">
    <name type="scientific">Caerostris extrusa</name>
    <name type="common">Bark spider</name>
    <name type="synonym">Caerostris bankana</name>
    <dbReference type="NCBI Taxonomy" id="172846"/>
    <lineage>
        <taxon>Eukaryota</taxon>
        <taxon>Metazoa</taxon>
        <taxon>Ecdysozoa</taxon>
        <taxon>Arthropoda</taxon>
        <taxon>Chelicerata</taxon>
        <taxon>Arachnida</taxon>
        <taxon>Araneae</taxon>
        <taxon>Araneomorphae</taxon>
        <taxon>Entelegynae</taxon>
        <taxon>Araneoidea</taxon>
        <taxon>Araneidae</taxon>
        <taxon>Caerostris</taxon>
    </lineage>
</organism>
<feature type="region of interest" description="Disordered" evidence="1">
    <location>
        <begin position="20"/>
        <end position="48"/>
    </location>
</feature>
<evidence type="ECO:0000313" key="3">
    <source>
        <dbReference type="Proteomes" id="UP001054945"/>
    </source>
</evidence>
<gene>
    <name evidence="2" type="ORF">CEXT_561511</name>
</gene>
<reference evidence="2 3" key="1">
    <citation type="submission" date="2021-06" db="EMBL/GenBank/DDBJ databases">
        <title>Caerostris extrusa draft genome.</title>
        <authorList>
            <person name="Kono N."/>
            <person name="Arakawa K."/>
        </authorList>
    </citation>
    <scope>NUCLEOTIDE SEQUENCE [LARGE SCALE GENOMIC DNA]</scope>
</reference>
<dbReference type="Proteomes" id="UP001054945">
    <property type="component" value="Unassembled WGS sequence"/>
</dbReference>
<evidence type="ECO:0000313" key="2">
    <source>
        <dbReference type="EMBL" id="GIY45393.1"/>
    </source>
</evidence>
<sequence>MQIKISNKWSEYFPGKLKIGAQSHYGGNQQQRDSTNRRHTRNDSSEKVSGVRLVKRLVNCSGEKQLRSLCVWKNSYREKQTEEYWKFN</sequence>
<evidence type="ECO:0000256" key="1">
    <source>
        <dbReference type="SAM" id="MobiDB-lite"/>
    </source>
</evidence>
<proteinExistence type="predicted"/>
<name>A0AAV4TN65_CAEEX</name>
<dbReference type="AlphaFoldDB" id="A0AAV4TN65"/>
<accession>A0AAV4TN65</accession>
<keyword evidence="3" id="KW-1185">Reference proteome</keyword>